<organism evidence="2 3">
    <name type="scientific">Komagataeibacter xylinus</name>
    <name type="common">Gluconacetobacter xylinus</name>
    <dbReference type="NCBI Taxonomy" id="28448"/>
    <lineage>
        <taxon>Bacteria</taxon>
        <taxon>Pseudomonadati</taxon>
        <taxon>Pseudomonadota</taxon>
        <taxon>Alphaproteobacteria</taxon>
        <taxon>Acetobacterales</taxon>
        <taxon>Acetobacteraceae</taxon>
        <taxon>Komagataeibacter</taxon>
    </lineage>
</organism>
<dbReference type="RefSeq" id="WP_159264144.1">
    <property type="nucleotide sequence ID" value="NZ_CP041349.1"/>
</dbReference>
<evidence type="ECO:0000313" key="2">
    <source>
        <dbReference type="EMBL" id="QHC37305.1"/>
    </source>
</evidence>
<keyword evidence="2" id="KW-0614">Plasmid</keyword>
<sequence length="344" mass="40176">MIHPLKQFRPVSSWEVFESLCRDLWSKIWNDPHAKKNGRPGQKQNGVDIWGQINGRGPYLGIQCKLKDISVGSTLSKKEIETEVEKAIQFTPRLSKLIFATTAPNDAKTETIVREISNSNKNIDITIHGWDDIVNYLNIHEDIAKIYYKDSYENSFDIDNYLYDFICKELSIESFEYNANIIPFRHYGIEFEFGFISKLQAFPQNLDAFYHRIDKRHISKEMYIATNKLLEVISKINKQLNGNLVDVINSDYMKMYWVPCVGMDYHEKGEFIIEKKCELKYNLKKLFYILNFMIAYTSRKKGHFHQNFLKFVDFIDCNGGLTGDPPHSPFHIPSVGTIEELRNI</sequence>
<dbReference type="Pfam" id="PF13156">
    <property type="entry name" value="Mrr_cat_2"/>
    <property type="match status" value="1"/>
</dbReference>
<evidence type="ECO:0000259" key="1">
    <source>
        <dbReference type="Pfam" id="PF13156"/>
    </source>
</evidence>
<name>A0A857FSX2_KOMXY</name>
<feature type="domain" description="Mrr-like" evidence="1">
    <location>
        <begin position="22"/>
        <end position="115"/>
    </location>
</feature>
<dbReference type="AlphaFoldDB" id="A0A857FSX2"/>
<dbReference type="EMBL" id="CP041349">
    <property type="protein sequence ID" value="QHC37305.1"/>
    <property type="molecule type" value="Genomic_DNA"/>
</dbReference>
<geneLocation type="plasmid" evidence="3">
    <name>pa</name>
</geneLocation>
<evidence type="ECO:0000313" key="3">
    <source>
        <dbReference type="Proteomes" id="UP000464674"/>
    </source>
</evidence>
<reference evidence="2 3" key="1">
    <citation type="journal article" date="2020" name="Carbohydr. Polym.">
        <title>Characterization and optimization of production of bacterial cellulose from strain CGMCC 17276 based on whole-genome analysis.</title>
        <authorList>
            <person name="Lu T."/>
            <person name="Gao H."/>
            <person name="Liao B."/>
            <person name="Wu J."/>
            <person name="Zhang W."/>
            <person name="Huang J."/>
            <person name="Liu M."/>
            <person name="Huang J."/>
            <person name="Chang Z."/>
            <person name="Jin M."/>
            <person name="Yi Z."/>
            <person name="Jiang D."/>
        </authorList>
    </citation>
    <scope>NUCLEOTIDE SEQUENCE [LARGE SCALE GENOMIC DNA]</scope>
    <source>
        <strain evidence="2 3">CGMCC 17276</strain>
        <plasmid evidence="3">pa</plasmid>
    </source>
</reference>
<accession>A0A857FSX2</accession>
<gene>
    <name evidence="2" type="ORF">FMA36_16880</name>
</gene>
<protein>
    <recommendedName>
        <fullName evidence="1">Mrr-like domain-containing protein</fullName>
    </recommendedName>
</protein>
<dbReference type="InterPro" id="IPR039442">
    <property type="entry name" value="Mrr-like_dom"/>
</dbReference>
<proteinExistence type="predicted"/>
<dbReference type="Proteomes" id="UP000464674">
    <property type="component" value="Plasmid pA"/>
</dbReference>
<dbReference type="OrthoDB" id="7281435at2"/>